<keyword evidence="2" id="KW-0732">Signal</keyword>
<feature type="signal peptide" evidence="2">
    <location>
        <begin position="1"/>
        <end position="21"/>
    </location>
</feature>
<dbReference type="Pfam" id="PF13688">
    <property type="entry name" value="Reprolysin_5"/>
    <property type="match status" value="1"/>
</dbReference>
<sequence length="415" mass="45133">MFSKMHSLMIVALLSSGAAFAQPGDVNMLPSARRADLNDEQARRLQQIESQPSSRRTEVVIATDEFLSRLQSSSQVQIRPFNERMIALGGTADSAASNFSWNGAAEPAPPSAGANTAGSSDSVLIIQGDSVTGTIDLGDSFIEIRPLGRGLHALTEVDRATFPPEHPPSFRSRAGQTRDAPSIPLKDLNDNRVTDISVVVAYTNQVAERVDDVRSLVALAIAQSNRSYVNSGVNIRLVLAGDPIHLNYNESGSFDVDLDAFALRGDGKIDEIHSLRDTRAADIAVLLVNNRSYCGLARDIEVGADAAFALVNFDCATRQYSFAHEIGHLQGARHNPEADSAPGYAHGYTDEVRRRRTIMGYPCNSSPLCPRELQWARPTEWGNAERSHDARRLNETADYVSSFRGNPNMSDSPGR</sequence>
<evidence type="ECO:0000313" key="3">
    <source>
        <dbReference type="EMBL" id="MCW8087688.1"/>
    </source>
</evidence>
<accession>A0ABT3NZW0</accession>
<feature type="region of interest" description="Disordered" evidence="1">
    <location>
        <begin position="160"/>
        <end position="186"/>
    </location>
</feature>
<dbReference type="InterPro" id="IPR024079">
    <property type="entry name" value="MetalloPept_cat_dom_sf"/>
</dbReference>
<dbReference type="GO" id="GO:0008237">
    <property type="term" value="F:metallopeptidase activity"/>
    <property type="evidence" value="ECO:0007669"/>
    <property type="project" value="UniProtKB-KW"/>
</dbReference>
<protein>
    <submittedName>
        <fullName evidence="3">Zinc-dependent metalloprotease</fullName>
    </submittedName>
</protein>
<keyword evidence="3" id="KW-0645">Protease</keyword>
<keyword evidence="4" id="KW-1185">Reference proteome</keyword>
<comment type="caution">
    <text evidence="3">The sequence shown here is derived from an EMBL/GenBank/DDBJ whole genome shotgun (WGS) entry which is preliminary data.</text>
</comment>
<evidence type="ECO:0000256" key="1">
    <source>
        <dbReference type="SAM" id="MobiDB-lite"/>
    </source>
</evidence>
<gene>
    <name evidence="3" type="ORF">OF850_18905</name>
</gene>
<feature type="chain" id="PRO_5045250434" evidence="2">
    <location>
        <begin position="22"/>
        <end position="415"/>
    </location>
</feature>
<dbReference type="Proteomes" id="UP001526430">
    <property type="component" value="Unassembled WGS sequence"/>
</dbReference>
<evidence type="ECO:0000313" key="4">
    <source>
        <dbReference type="Proteomes" id="UP001526430"/>
    </source>
</evidence>
<keyword evidence="3" id="KW-0378">Hydrolase</keyword>
<evidence type="ECO:0000256" key="2">
    <source>
        <dbReference type="SAM" id="SignalP"/>
    </source>
</evidence>
<dbReference type="Gene3D" id="3.40.390.10">
    <property type="entry name" value="Collagenase (Catalytic Domain)"/>
    <property type="match status" value="1"/>
</dbReference>
<name>A0ABT3NZW0_9PROT</name>
<reference evidence="3 4" key="1">
    <citation type="submission" date="2022-10" db="EMBL/GenBank/DDBJ databases">
        <title>Roseococcus glaciei nov., sp. nov., isolated from glacier.</title>
        <authorList>
            <person name="Liu Q."/>
            <person name="Xin Y.-H."/>
        </authorList>
    </citation>
    <scope>NUCLEOTIDE SEQUENCE [LARGE SCALE GENOMIC DNA]</scope>
    <source>
        <strain evidence="3 4">MDT2-1-1</strain>
    </source>
</reference>
<dbReference type="SUPFAM" id="SSF55486">
    <property type="entry name" value="Metalloproteases ('zincins'), catalytic domain"/>
    <property type="match status" value="1"/>
</dbReference>
<keyword evidence="3" id="KW-0482">Metalloprotease</keyword>
<dbReference type="EMBL" id="JAPFQI010000020">
    <property type="protein sequence ID" value="MCW8087688.1"/>
    <property type="molecule type" value="Genomic_DNA"/>
</dbReference>
<dbReference type="RefSeq" id="WP_301591895.1">
    <property type="nucleotide sequence ID" value="NZ_JAPFQI010000020.1"/>
</dbReference>
<proteinExistence type="predicted"/>
<organism evidence="3 4">
    <name type="scientific">Sabulicella glaciei</name>
    <dbReference type="NCBI Taxonomy" id="2984948"/>
    <lineage>
        <taxon>Bacteria</taxon>
        <taxon>Pseudomonadati</taxon>
        <taxon>Pseudomonadota</taxon>
        <taxon>Alphaproteobacteria</taxon>
        <taxon>Acetobacterales</taxon>
        <taxon>Acetobacteraceae</taxon>
        <taxon>Sabulicella</taxon>
    </lineage>
</organism>